<evidence type="ECO:0000313" key="4">
    <source>
        <dbReference type="Proteomes" id="UP000541610"/>
    </source>
</evidence>
<feature type="coiled-coil region" evidence="1">
    <location>
        <begin position="457"/>
        <end position="502"/>
    </location>
</feature>
<dbReference type="EMBL" id="JABANP010000053">
    <property type="protein sequence ID" value="KAF4692878.1"/>
    <property type="molecule type" value="Genomic_DNA"/>
</dbReference>
<dbReference type="SMART" id="SM00952">
    <property type="entry name" value="RAP"/>
    <property type="match status" value="1"/>
</dbReference>
<dbReference type="PROSITE" id="PS51286">
    <property type="entry name" value="RAP"/>
    <property type="match status" value="1"/>
</dbReference>
<dbReference type="InterPro" id="IPR013584">
    <property type="entry name" value="RAP"/>
</dbReference>
<evidence type="ECO:0000313" key="3">
    <source>
        <dbReference type="EMBL" id="KAF4692878.1"/>
    </source>
</evidence>
<sequence>MSLLILLRSAPGQANPRPTSVRGFAGRVNKKYQRVKKLAPRYIKPEVCRQDGDFPVMPTKGLSLGSSIRDLDEAARSEGYQGEDTVPALQDRQLKPHYYRPKAVESRGKSPLVHAKEAKGTVAPRIPKLRKLPNPFEPLHRNPKGWGSDYYAKYFKDRERGLDGNKELVNKIISEHADKLGRPSENGEDSDDVERKKLKRKKAVRARDYWYEKNYQSSDPLAVPFMCTKELKRNMLNEAHKMNQNPDLAVDGALWEAYLRRAAQLSDKCHFRSLLRVFQAAASVQVYNRRVVPYYRTILAACAVKFTEMKPENFCHLMQALSRLQYRDEKLIAMLQKTALTWPTVPHKILVKAANSAAKLDLATQLWCKPLAIALCQAVCENTLIVKEFMNIKWITAVEMFDDATMINYLYRAEAVKREQLSDLRYSRHLQVVELYVRLCKEEAVWQQLNDNVKEFLRDLRKDDESVEEERERLKEEKRLAREKRRKEVNKYRKRLKKYGEEARPLAVKKTKTERLPMSCPFHREVSELLSAAGLQLMNGLKAGPFNLDMFHGPTNTVIEVCPEWQFYANTTHLTSRSRVRHMLIRKMGFNLALVPFQTWESLSTADDRLSWLSRHLPRHLRLPELIQERDTRREAAC</sequence>
<evidence type="ECO:0000259" key="2">
    <source>
        <dbReference type="PROSITE" id="PS51286"/>
    </source>
</evidence>
<evidence type="ECO:0000256" key="1">
    <source>
        <dbReference type="SAM" id="Coils"/>
    </source>
</evidence>
<feature type="domain" description="RAP" evidence="2">
    <location>
        <begin position="557"/>
        <end position="615"/>
    </location>
</feature>
<dbReference type="Proteomes" id="UP000541610">
    <property type="component" value="Unassembled WGS sequence"/>
</dbReference>
<protein>
    <recommendedName>
        <fullName evidence="2">RAP domain-containing protein</fullName>
    </recommendedName>
</protein>
<reference evidence="3 4" key="1">
    <citation type="submission" date="2020-04" db="EMBL/GenBank/DDBJ databases">
        <title>Perkinsus olseni comparative genomics.</title>
        <authorList>
            <person name="Bogema D.R."/>
        </authorList>
    </citation>
    <scope>NUCLEOTIDE SEQUENCE [LARGE SCALE GENOMIC DNA]</scope>
    <source>
        <strain evidence="3">00978-12</strain>
    </source>
</reference>
<keyword evidence="1" id="KW-0175">Coiled coil</keyword>
<dbReference type="Pfam" id="PF08373">
    <property type="entry name" value="RAP"/>
    <property type="match status" value="1"/>
</dbReference>
<organism evidence="3 4">
    <name type="scientific">Perkinsus olseni</name>
    <name type="common">Perkinsus atlanticus</name>
    <dbReference type="NCBI Taxonomy" id="32597"/>
    <lineage>
        <taxon>Eukaryota</taxon>
        <taxon>Sar</taxon>
        <taxon>Alveolata</taxon>
        <taxon>Perkinsozoa</taxon>
        <taxon>Perkinsea</taxon>
        <taxon>Perkinsida</taxon>
        <taxon>Perkinsidae</taxon>
        <taxon>Perkinsus</taxon>
    </lineage>
</organism>
<name>A0A7J6P9S8_PEROL</name>
<dbReference type="AlphaFoldDB" id="A0A7J6P9S8"/>
<comment type="caution">
    <text evidence="3">The sequence shown here is derived from an EMBL/GenBank/DDBJ whole genome shotgun (WGS) entry which is preliminary data.</text>
</comment>
<dbReference type="OrthoDB" id="438144at2759"/>
<gene>
    <name evidence="3" type="ORF">FOZ60_012381</name>
</gene>
<proteinExistence type="predicted"/>
<accession>A0A7J6P9S8</accession>